<proteinExistence type="predicted"/>
<dbReference type="AlphaFoldDB" id="A0A401QR60"/>
<reference evidence="2 3" key="1">
    <citation type="journal article" date="2019" name="Microbiol. Resour. Announc.">
        <title>Draft Genome Sequence of the Most Traditional epsilon-Poly-l-Lysine Producer, Streptomyces albulus NBRC14147.</title>
        <authorList>
            <person name="Yamanaka K."/>
            <person name="Hamano Y."/>
        </authorList>
    </citation>
    <scope>NUCLEOTIDE SEQUENCE [LARGE SCALE GENOMIC DNA]</scope>
    <source>
        <strain evidence="2 3">NBRC 14147</strain>
    </source>
</reference>
<gene>
    <name evidence="2" type="ORF">SALB_00578</name>
</gene>
<dbReference type="Proteomes" id="UP000288351">
    <property type="component" value="Unassembled WGS sequence"/>
</dbReference>
<sequence length="133" mass="14528">MRPQGLHSESELRARGRAHLAEPGSLPPGVRLDLWRSELVQAQAGFRLARDGYLGGYAFTRIVLFEVLLASTLDEGEAHKLGDGEWLGRAVEHPTREGSGRARRMHEVLKEGISCGAEPSRYGPPGRSVPFGT</sequence>
<organism evidence="2 3">
    <name type="scientific">Streptomyces noursei</name>
    <name type="common">Streptomyces albulus</name>
    <dbReference type="NCBI Taxonomy" id="1971"/>
    <lineage>
        <taxon>Bacteria</taxon>
        <taxon>Bacillati</taxon>
        <taxon>Actinomycetota</taxon>
        <taxon>Actinomycetes</taxon>
        <taxon>Kitasatosporales</taxon>
        <taxon>Streptomycetaceae</taxon>
        <taxon>Streptomyces</taxon>
    </lineage>
</organism>
<protein>
    <submittedName>
        <fullName evidence="2">Uncharacterized protein</fullName>
    </submittedName>
</protein>
<accession>A0A401QR60</accession>
<evidence type="ECO:0000313" key="2">
    <source>
        <dbReference type="EMBL" id="GCB87909.1"/>
    </source>
</evidence>
<comment type="caution">
    <text evidence="2">The sequence shown here is derived from an EMBL/GenBank/DDBJ whole genome shotgun (WGS) entry which is preliminary data.</text>
</comment>
<feature type="region of interest" description="Disordered" evidence="1">
    <location>
        <begin position="1"/>
        <end position="24"/>
    </location>
</feature>
<evidence type="ECO:0000313" key="3">
    <source>
        <dbReference type="Proteomes" id="UP000288351"/>
    </source>
</evidence>
<evidence type="ECO:0000256" key="1">
    <source>
        <dbReference type="SAM" id="MobiDB-lite"/>
    </source>
</evidence>
<dbReference type="EMBL" id="BHXC01000002">
    <property type="protein sequence ID" value="GCB87909.1"/>
    <property type="molecule type" value="Genomic_DNA"/>
</dbReference>
<name>A0A401QR60_STRNR</name>